<proteinExistence type="predicted"/>
<dbReference type="Pfam" id="PF13577">
    <property type="entry name" value="SnoaL_4"/>
    <property type="match status" value="1"/>
</dbReference>
<dbReference type="Gene3D" id="3.10.450.50">
    <property type="match status" value="1"/>
</dbReference>
<keyword evidence="3" id="KW-1185">Reference proteome</keyword>
<dbReference type="OrthoDB" id="2860904at2"/>
<dbReference type="InterPro" id="IPR032710">
    <property type="entry name" value="NTF2-like_dom_sf"/>
</dbReference>
<accession>A0A4R1XYF9</accession>
<gene>
    <name evidence="2" type="ORF">EC844_10236</name>
</gene>
<dbReference type="EMBL" id="SLVJ01000002">
    <property type="protein sequence ID" value="TCM69777.1"/>
    <property type="molecule type" value="Genomic_DNA"/>
</dbReference>
<name>A0A4R1XYF9_ACICA</name>
<evidence type="ECO:0000313" key="2">
    <source>
        <dbReference type="EMBL" id="TCM69777.1"/>
    </source>
</evidence>
<organism evidence="2 3">
    <name type="scientific">Acinetobacter calcoaceticus</name>
    <dbReference type="NCBI Taxonomy" id="471"/>
    <lineage>
        <taxon>Bacteria</taxon>
        <taxon>Pseudomonadati</taxon>
        <taxon>Pseudomonadota</taxon>
        <taxon>Gammaproteobacteria</taxon>
        <taxon>Moraxellales</taxon>
        <taxon>Moraxellaceae</taxon>
        <taxon>Acinetobacter</taxon>
        <taxon>Acinetobacter calcoaceticus/baumannii complex</taxon>
    </lineage>
</organism>
<dbReference type="InterPro" id="IPR037401">
    <property type="entry name" value="SnoaL-like"/>
</dbReference>
<evidence type="ECO:0000259" key="1">
    <source>
        <dbReference type="Pfam" id="PF13577"/>
    </source>
</evidence>
<dbReference type="Proteomes" id="UP000294963">
    <property type="component" value="Unassembled WGS sequence"/>
</dbReference>
<sequence length="152" mass="18334">MHTRDVLAVITRFQRVFDLKHWDDFDQILTEHLYVDYSQFRDEAARLMHRHEYKQARASALSHLRLQHNFSNPLVEFMQSEQYPTGPFEAKVCCNYQIYRFSAEDFFHSYGRYEFELIAEAGQWRISMIRQILIQNVGNPEIHYAKLRTEPE</sequence>
<comment type="caution">
    <text evidence="2">The sequence shown here is derived from an EMBL/GenBank/DDBJ whole genome shotgun (WGS) entry which is preliminary data.</text>
</comment>
<feature type="domain" description="SnoaL-like" evidence="1">
    <location>
        <begin position="4"/>
        <end position="127"/>
    </location>
</feature>
<dbReference type="AlphaFoldDB" id="A0A4R1XYF9"/>
<evidence type="ECO:0000313" key="3">
    <source>
        <dbReference type="Proteomes" id="UP000294963"/>
    </source>
</evidence>
<reference evidence="2 3" key="1">
    <citation type="submission" date="2019-03" db="EMBL/GenBank/DDBJ databases">
        <title>Genomic analyses of the natural microbiome of Caenorhabditis elegans.</title>
        <authorList>
            <person name="Samuel B."/>
        </authorList>
    </citation>
    <scope>NUCLEOTIDE SEQUENCE [LARGE SCALE GENOMIC DNA]</scope>
    <source>
        <strain evidence="2 3">JUb89</strain>
    </source>
</reference>
<protein>
    <submittedName>
        <fullName evidence="2">SnoaL-like protein</fullName>
    </submittedName>
</protein>
<dbReference type="SUPFAM" id="SSF54427">
    <property type="entry name" value="NTF2-like"/>
    <property type="match status" value="1"/>
</dbReference>